<reference evidence="1" key="2">
    <citation type="submission" date="2008-12" db="EMBL/GenBank/DDBJ databases">
        <title>Improved gene annotation of the rice (Oryza sativa) genomes.</title>
        <authorList>
            <person name="Wang J."/>
            <person name="Li R."/>
            <person name="Fan W."/>
            <person name="Huang Q."/>
            <person name="Zhang J."/>
            <person name="Zhou Y."/>
            <person name="Hu Y."/>
            <person name="Zi S."/>
            <person name="Li J."/>
            <person name="Ni P."/>
            <person name="Zheng H."/>
            <person name="Zhang Y."/>
            <person name="Zhao M."/>
            <person name="Hao Q."/>
            <person name="McDermott J."/>
            <person name="Samudrala R."/>
            <person name="Kristiansen K."/>
            <person name="Wong G.K.-S."/>
        </authorList>
    </citation>
    <scope>NUCLEOTIDE SEQUENCE</scope>
</reference>
<reference evidence="1" key="1">
    <citation type="journal article" date="2005" name="PLoS Biol.">
        <title>The genomes of Oryza sativa: a history of duplications.</title>
        <authorList>
            <person name="Yu J."/>
            <person name="Wang J."/>
            <person name="Lin W."/>
            <person name="Li S."/>
            <person name="Li H."/>
            <person name="Zhou J."/>
            <person name="Ni P."/>
            <person name="Dong W."/>
            <person name="Hu S."/>
            <person name="Zeng C."/>
            <person name="Zhang J."/>
            <person name="Zhang Y."/>
            <person name="Li R."/>
            <person name="Xu Z."/>
            <person name="Li S."/>
            <person name="Li X."/>
            <person name="Zheng H."/>
            <person name="Cong L."/>
            <person name="Lin L."/>
            <person name="Yin J."/>
            <person name="Geng J."/>
            <person name="Li G."/>
            <person name="Shi J."/>
            <person name="Liu J."/>
            <person name="Lv H."/>
            <person name="Li J."/>
            <person name="Wang J."/>
            <person name="Deng Y."/>
            <person name="Ran L."/>
            <person name="Shi X."/>
            <person name="Wang X."/>
            <person name="Wu Q."/>
            <person name="Li C."/>
            <person name="Ren X."/>
            <person name="Wang J."/>
            <person name="Wang X."/>
            <person name="Li D."/>
            <person name="Liu D."/>
            <person name="Zhang X."/>
            <person name="Ji Z."/>
            <person name="Zhao W."/>
            <person name="Sun Y."/>
            <person name="Zhang Z."/>
            <person name="Bao J."/>
            <person name="Han Y."/>
            <person name="Dong L."/>
            <person name="Ji J."/>
            <person name="Chen P."/>
            <person name="Wu S."/>
            <person name="Liu J."/>
            <person name="Xiao Y."/>
            <person name="Bu D."/>
            <person name="Tan J."/>
            <person name="Yang L."/>
            <person name="Ye C."/>
            <person name="Zhang J."/>
            <person name="Xu J."/>
            <person name="Zhou Y."/>
            <person name="Yu Y."/>
            <person name="Zhang B."/>
            <person name="Zhuang S."/>
            <person name="Wei H."/>
            <person name="Liu B."/>
            <person name="Lei M."/>
            <person name="Yu H."/>
            <person name="Li Y."/>
            <person name="Xu H."/>
            <person name="Wei S."/>
            <person name="He X."/>
            <person name="Fang L."/>
            <person name="Zhang Z."/>
            <person name="Zhang Y."/>
            <person name="Huang X."/>
            <person name="Su Z."/>
            <person name="Tong W."/>
            <person name="Li J."/>
            <person name="Tong Z."/>
            <person name="Li S."/>
            <person name="Ye J."/>
            <person name="Wang L."/>
            <person name="Fang L."/>
            <person name="Lei T."/>
            <person name="Chen C."/>
            <person name="Chen H."/>
            <person name="Xu Z."/>
            <person name="Li H."/>
            <person name="Huang H."/>
            <person name="Zhang F."/>
            <person name="Xu H."/>
            <person name="Li N."/>
            <person name="Zhao C."/>
            <person name="Li S."/>
            <person name="Dong L."/>
            <person name="Huang Y."/>
            <person name="Li L."/>
            <person name="Xi Y."/>
            <person name="Qi Q."/>
            <person name="Li W."/>
            <person name="Zhang B."/>
            <person name="Hu W."/>
            <person name="Zhang Y."/>
            <person name="Tian X."/>
            <person name="Jiao Y."/>
            <person name="Liang X."/>
            <person name="Jin J."/>
            <person name="Gao L."/>
            <person name="Zheng W."/>
            <person name="Hao B."/>
            <person name="Liu S."/>
            <person name="Wang W."/>
            <person name="Yuan L."/>
            <person name="Cao M."/>
            <person name="McDermott J."/>
            <person name="Samudrala R."/>
            <person name="Wang J."/>
            <person name="Wong G.K."/>
            <person name="Yang H."/>
        </authorList>
    </citation>
    <scope>NUCLEOTIDE SEQUENCE [LARGE SCALE GENOMIC DNA]</scope>
</reference>
<evidence type="ECO:0000313" key="1">
    <source>
        <dbReference type="EMBL" id="EEE63102.1"/>
    </source>
</evidence>
<dbReference type="Proteomes" id="UP000007752">
    <property type="component" value="Chromosome 5"/>
</dbReference>
<dbReference type="AlphaFoldDB" id="B9FNN5"/>
<name>B9FNN5_ORYSJ</name>
<organism evidence="1">
    <name type="scientific">Oryza sativa subsp. japonica</name>
    <name type="common">Rice</name>
    <dbReference type="NCBI Taxonomy" id="39947"/>
    <lineage>
        <taxon>Eukaryota</taxon>
        <taxon>Viridiplantae</taxon>
        <taxon>Streptophyta</taxon>
        <taxon>Embryophyta</taxon>
        <taxon>Tracheophyta</taxon>
        <taxon>Spermatophyta</taxon>
        <taxon>Magnoliopsida</taxon>
        <taxon>Liliopsida</taxon>
        <taxon>Poales</taxon>
        <taxon>Poaceae</taxon>
        <taxon>BOP clade</taxon>
        <taxon>Oryzoideae</taxon>
        <taxon>Oryzeae</taxon>
        <taxon>Oryzinae</taxon>
        <taxon>Oryza</taxon>
        <taxon>Oryza sativa</taxon>
    </lineage>
</organism>
<sequence>MGAGVTPTSVGKTVEAALGKEPTTAADHVASEFVQRRSATAGGEAEMAARLADGDGGGRSGGVGARGRRRQWRRRVVATTGEWEGEGEEETTLEREKGGWRLGFGYG</sequence>
<dbReference type="EMBL" id="CM000142">
    <property type="protein sequence ID" value="EEE63102.1"/>
    <property type="molecule type" value="Genomic_DNA"/>
</dbReference>
<protein>
    <submittedName>
        <fullName evidence="1">Uncharacterized protein</fullName>
    </submittedName>
</protein>
<proteinExistence type="predicted"/>
<gene>
    <name evidence="1" type="ORF">OsJ_17910</name>
</gene>
<accession>B9FNN5</accession>